<keyword evidence="2" id="KW-0645">Protease</keyword>
<reference evidence="6" key="1">
    <citation type="journal article" date="2017" name="Viruses">
        <title>Characterization of Bacillus subtilis Viruses vB_BsuM-Goe2 and vB_BsuM-Goe3.</title>
        <authorList>
            <person name="Willms I.M."/>
            <person name="Hoppert M."/>
            <person name="Hertel R."/>
        </authorList>
    </citation>
    <scope>NUCLEOTIDE SEQUENCE [LARGE SCALE GENOMIC DNA]</scope>
</reference>
<accession>A0A1Z1DF10</accession>
<evidence type="ECO:0000256" key="2">
    <source>
        <dbReference type="ARBA" id="ARBA00022670"/>
    </source>
</evidence>
<dbReference type="Gene3D" id="3.90.1720.10">
    <property type="entry name" value="endopeptidase domain like (from Nostoc punctiforme)"/>
    <property type="match status" value="1"/>
</dbReference>
<organismHost>
    <name type="scientific">Bacillus subtilis</name>
    <dbReference type="NCBI Taxonomy" id="1423"/>
</organismHost>
<dbReference type="GO" id="GO:0008234">
    <property type="term" value="F:cysteine-type peptidase activity"/>
    <property type="evidence" value="ECO:0007669"/>
    <property type="project" value="UniProtKB-KW"/>
</dbReference>
<evidence type="ECO:0000256" key="1">
    <source>
        <dbReference type="ARBA" id="ARBA00007074"/>
    </source>
</evidence>
<dbReference type="PROSITE" id="PS51935">
    <property type="entry name" value="NLPC_P60"/>
    <property type="match status" value="1"/>
</dbReference>
<gene>
    <name evidence="6" type="ORF">Goe3_c08500</name>
</gene>
<keyword evidence="7" id="KW-1185">Reference proteome</keyword>
<dbReference type="PANTHER" id="PTHR47053">
    <property type="entry name" value="MUREIN DD-ENDOPEPTIDASE MEPH-RELATED"/>
    <property type="match status" value="1"/>
</dbReference>
<dbReference type="InterPro" id="IPR000064">
    <property type="entry name" value="NLP_P60_dom"/>
</dbReference>
<organism evidence="6 7">
    <name type="scientific">Bacillus phage vB_BsuM-Goe3</name>
    <dbReference type="NCBI Taxonomy" id="1933063"/>
    <lineage>
        <taxon>Viruses</taxon>
        <taxon>Duplodnaviria</taxon>
        <taxon>Heunggongvirae</taxon>
        <taxon>Uroviricota</taxon>
        <taxon>Caudoviricetes</taxon>
        <taxon>Herelleviridae</taxon>
        <taxon>Bastillevirinae</taxon>
        <taxon>Grisebachstrassevirus</taxon>
        <taxon>Grisebachstrassevirus goe3</taxon>
    </lineage>
</organism>
<dbReference type="InterPro" id="IPR051202">
    <property type="entry name" value="Peptidase_C40"/>
</dbReference>
<dbReference type="SUPFAM" id="SSF54001">
    <property type="entry name" value="Cysteine proteinases"/>
    <property type="match status" value="1"/>
</dbReference>
<evidence type="ECO:0000313" key="7">
    <source>
        <dbReference type="Proteomes" id="UP000221795"/>
    </source>
</evidence>
<dbReference type="GO" id="GO:0006508">
    <property type="term" value="P:proteolysis"/>
    <property type="evidence" value="ECO:0007669"/>
    <property type="project" value="UniProtKB-KW"/>
</dbReference>
<proteinExistence type="inferred from homology"/>
<sequence>MADDSPVFSLVITAKEKWDKLLNANNRISIKTIPDVTKGRPDNPYIMVGLLSEIRKEGEFADGTLLYRITGRAMTKALIDFNVGVIQEVATIIPSIGWLPDGGNKGLQFSGNTAAGIGNELMERFVYKHAKYEFSSGKTLKDYLTHGFTSWEKDESLADVTPFINYEGSLRQFLEDISAKPFNELFFEYTKDGKCKAIMRPTPFDPDKWYQLPTYRFTSDVVVEESFGKSDAEMYSVYVVQAPNVMEFNSMDLGVYPKFHKELINKYGYKRLDAENRYLLSSTIANATQDGTAGGDNSVPLPEYKDLLTFITQNNFQDPEILRTQKSTVYSELISQFPSISDTLANNIIDSLKAGDFTQEEYNNMKTSTGDKEKDKEINKEKGVASKKLEKYTQRLFNWYCENANFYSGDIRLLGDPLYRLGSRLFYEDFEQQTTWEFYVESVQHEFSFTNGYTTILGVTRGLPDAGAKRFNNLWGKSEDFKGGYLGEMSLQDLLKEAKKAQNTTDEDAGGDSDWGDGSGGGGALGALNTAKAMGERKSVYDFGGGRSGKNPFLSSPIRADCSSFVWWCFYVNGVTLNGGKTGMSTDTIKVDKQLKTISSRGSSKSVAKSKIKQGDIVYFDTYKADGHVGIYLGAGKFIGCQDGTGIAAANMNSGYWWQKFNGRVLRYEG</sequence>
<keyword evidence="3" id="KW-0378">Hydrolase</keyword>
<dbReference type="PANTHER" id="PTHR47053:SF1">
    <property type="entry name" value="MUREIN DD-ENDOPEPTIDASE MEPH-RELATED"/>
    <property type="match status" value="1"/>
</dbReference>
<name>A0A1Z1DF10_BPGO3</name>
<protein>
    <submittedName>
        <fullName evidence="6">Tail lysin</fullName>
    </submittedName>
</protein>
<evidence type="ECO:0000256" key="4">
    <source>
        <dbReference type="ARBA" id="ARBA00022807"/>
    </source>
</evidence>
<feature type="domain" description="NlpC/P60" evidence="5">
    <location>
        <begin position="523"/>
        <end position="669"/>
    </location>
</feature>
<comment type="similarity">
    <text evidence="1">Belongs to the peptidase C40 family.</text>
</comment>
<keyword evidence="4" id="KW-0788">Thiol protease</keyword>
<dbReference type="InterPro" id="IPR038765">
    <property type="entry name" value="Papain-like_cys_pep_sf"/>
</dbReference>
<evidence type="ECO:0000256" key="3">
    <source>
        <dbReference type="ARBA" id="ARBA00022801"/>
    </source>
</evidence>
<dbReference type="GO" id="GO:0001897">
    <property type="term" value="P:symbiont-mediated cytolysis of host cell"/>
    <property type="evidence" value="ECO:0007669"/>
    <property type="project" value="UniProtKB-ARBA"/>
</dbReference>
<evidence type="ECO:0000259" key="5">
    <source>
        <dbReference type="PROSITE" id="PS51935"/>
    </source>
</evidence>
<evidence type="ECO:0000313" key="6">
    <source>
        <dbReference type="EMBL" id="APZ82546.1"/>
    </source>
</evidence>
<dbReference type="Pfam" id="PF00877">
    <property type="entry name" value="NLPC_P60"/>
    <property type="match status" value="1"/>
</dbReference>
<dbReference type="EMBL" id="KY368640">
    <property type="protein sequence ID" value="APZ82546.1"/>
    <property type="molecule type" value="Genomic_DNA"/>
</dbReference>
<dbReference type="Proteomes" id="UP000221795">
    <property type="component" value="Segment"/>
</dbReference>